<proteinExistence type="predicted"/>
<evidence type="ECO:0000313" key="3">
    <source>
        <dbReference type="Proteomes" id="UP000265520"/>
    </source>
</evidence>
<evidence type="ECO:0000313" key="2">
    <source>
        <dbReference type="EMBL" id="MCI48820.1"/>
    </source>
</evidence>
<comment type="caution">
    <text evidence="2">The sequence shown here is derived from an EMBL/GenBank/DDBJ whole genome shotgun (WGS) entry which is preliminary data.</text>
</comment>
<sequence>MPKPAAGIEEKHPTPSAAVIQSDENNEEEDEVSEDDWDAFQSFPVSKNEAGDDSKTDDSPEDKYHSVVERSDMEGS</sequence>
<evidence type="ECO:0000256" key="1">
    <source>
        <dbReference type="SAM" id="MobiDB-lite"/>
    </source>
</evidence>
<reference evidence="2 3" key="1">
    <citation type="journal article" date="2018" name="Front. Plant Sci.">
        <title>Red Clover (Trifolium pratense) and Zigzag Clover (T. medium) - A Picture of Genomic Similarities and Differences.</title>
        <authorList>
            <person name="Dluhosova J."/>
            <person name="Istvanek J."/>
            <person name="Nedelnik J."/>
            <person name="Repkova J."/>
        </authorList>
    </citation>
    <scope>NUCLEOTIDE SEQUENCE [LARGE SCALE GENOMIC DNA]</scope>
    <source>
        <strain evidence="3">cv. 10/8</strain>
        <tissue evidence="2">Leaf</tissue>
    </source>
</reference>
<accession>A0A392SLK7</accession>
<protein>
    <submittedName>
        <fullName evidence="2">HEAT repeat-containing protein 5B-like</fullName>
    </submittedName>
</protein>
<keyword evidence="3" id="KW-1185">Reference proteome</keyword>
<feature type="compositionally biased region" description="Basic and acidic residues" evidence="1">
    <location>
        <begin position="49"/>
        <end position="76"/>
    </location>
</feature>
<feature type="compositionally biased region" description="Acidic residues" evidence="1">
    <location>
        <begin position="24"/>
        <end position="38"/>
    </location>
</feature>
<dbReference type="Proteomes" id="UP000265520">
    <property type="component" value="Unassembled WGS sequence"/>
</dbReference>
<organism evidence="2 3">
    <name type="scientific">Trifolium medium</name>
    <dbReference type="NCBI Taxonomy" id="97028"/>
    <lineage>
        <taxon>Eukaryota</taxon>
        <taxon>Viridiplantae</taxon>
        <taxon>Streptophyta</taxon>
        <taxon>Embryophyta</taxon>
        <taxon>Tracheophyta</taxon>
        <taxon>Spermatophyta</taxon>
        <taxon>Magnoliopsida</taxon>
        <taxon>eudicotyledons</taxon>
        <taxon>Gunneridae</taxon>
        <taxon>Pentapetalae</taxon>
        <taxon>rosids</taxon>
        <taxon>fabids</taxon>
        <taxon>Fabales</taxon>
        <taxon>Fabaceae</taxon>
        <taxon>Papilionoideae</taxon>
        <taxon>50 kb inversion clade</taxon>
        <taxon>NPAAA clade</taxon>
        <taxon>Hologalegina</taxon>
        <taxon>IRL clade</taxon>
        <taxon>Trifolieae</taxon>
        <taxon>Trifolium</taxon>
    </lineage>
</organism>
<dbReference type="EMBL" id="LXQA010391857">
    <property type="protein sequence ID" value="MCI48820.1"/>
    <property type="molecule type" value="Genomic_DNA"/>
</dbReference>
<name>A0A392SLK7_9FABA</name>
<feature type="region of interest" description="Disordered" evidence="1">
    <location>
        <begin position="1"/>
        <end position="76"/>
    </location>
</feature>
<feature type="non-terminal residue" evidence="2">
    <location>
        <position position="76"/>
    </location>
</feature>
<dbReference type="AlphaFoldDB" id="A0A392SLK7"/>